<comment type="caution">
    <text evidence="7">The sequence shown here is derived from an EMBL/GenBank/DDBJ whole genome shotgun (WGS) entry which is preliminary data.</text>
</comment>
<dbReference type="InterPro" id="IPR044946">
    <property type="entry name" value="Restrct_endonuc_typeI_TRD_sf"/>
</dbReference>
<keyword evidence="3" id="KW-0238">DNA-binding</keyword>
<comment type="subunit">
    <text evidence="4">The methyltransferase is composed of M and S polypeptides.</text>
</comment>
<evidence type="ECO:0000256" key="2">
    <source>
        <dbReference type="ARBA" id="ARBA00022747"/>
    </source>
</evidence>
<evidence type="ECO:0000256" key="4">
    <source>
        <dbReference type="ARBA" id="ARBA00038652"/>
    </source>
</evidence>
<evidence type="ECO:0000313" key="9">
    <source>
        <dbReference type="Proteomes" id="UP001549139"/>
    </source>
</evidence>
<keyword evidence="7" id="KW-0255">Endonuclease</keyword>
<organism evidence="7 8">
    <name type="scientific">Corynebacterium mucifaciens</name>
    <dbReference type="NCBI Taxonomy" id="57171"/>
    <lineage>
        <taxon>Bacteria</taxon>
        <taxon>Bacillati</taxon>
        <taxon>Actinomycetota</taxon>
        <taxon>Actinomycetes</taxon>
        <taxon>Mycobacteriales</taxon>
        <taxon>Corynebacteriaceae</taxon>
        <taxon>Corynebacterium</taxon>
    </lineage>
</organism>
<reference evidence="6 9" key="2">
    <citation type="submission" date="2024-06" db="EMBL/GenBank/DDBJ databases">
        <title>Sequencing the genomes of 1000 actinobacteria strains.</title>
        <authorList>
            <person name="Klenk H.-P."/>
        </authorList>
    </citation>
    <scope>NUCLEOTIDE SEQUENCE [LARGE SCALE GENOMIC DNA]</scope>
    <source>
        <strain evidence="6 9">DSM 44265</strain>
    </source>
</reference>
<evidence type="ECO:0000256" key="1">
    <source>
        <dbReference type="ARBA" id="ARBA00010923"/>
    </source>
</evidence>
<dbReference type="InterPro" id="IPR000055">
    <property type="entry name" value="Restrct_endonuc_typeI_TRD"/>
</dbReference>
<reference evidence="7 8" key="1">
    <citation type="submission" date="2020-04" db="EMBL/GenBank/DDBJ databases">
        <title>MicrobeNet Type strains.</title>
        <authorList>
            <person name="Nicholson A.C."/>
        </authorList>
    </citation>
    <scope>NUCLEOTIDE SEQUENCE [LARGE SCALE GENOMIC DNA]</scope>
    <source>
        <strain evidence="7 8">ATCC 700355</strain>
    </source>
</reference>
<dbReference type="GO" id="GO:0009307">
    <property type="term" value="P:DNA restriction-modification system"/>
    <property type="evidence" value="ECO:0007669"/>
    <property type="project" value="UniProtKB-KW"/>
</dbReference>
<proteinExistence type="inferred from homology"/>
<dbReference type="InterPro" id="IPR051212">
    <property type="entry name" value="Type-I_RE_S_subunit"/>
</dbReference>
<dbReference type="GO" id="GO:0009035">
    <property type="term" value="F:type I site-specific deoxyribonuclease activity"/>
    <property type="evidence" value="ECO:0007669"/>
    <property type="project" value="UniProtKB-EC"/>
</dbReference>
<evidence type="ECO:0000313" key="7">
    <source>
        <dbReference type="EMBL" id="NKY68843.1"/>
    </source>
</evidence>
<evidence type="ECO:0000259" key="5">
    <source>
        <dbReference type="Pfam" id="PF01420"/>
    </source>
</evidence>
<keyword evidence="2" id="KW-0680">Restriction system</keyword>
<sequence length="380" mass="42069">MSKLDELVQELCPDGVERVALGEVTELKRGTSISKKNIQTGEVPVIAGGLNPAYYIDKPNREGKVIVVAGSGANAGFVSFWDEPVFVSDAFSIQSHNDHLLLKFVFHVLKSKQDQLHDLKKGGGVPHVYAKDAAVLQIPLPPLGVQEEIVRILDQFVELDRELEEEIAGREKQFQNAREALLDVVSAGTVRIGDLATVARGASPRPIKKFTTDDPDGIPWIKIGDVPVGGKFITQTAERVTQEGAQKSRMVYPGDFVLSNSMSFGRPYITQIEGAIHDGWLSISDFEDSCIPDYLYYLLSSGVVQSQFARVASSGTVSNLNSKVVQGVGVPLPPLEVQEEIATKLDTFTEYVDNLKRERELRQKQYEYYRDQLLDFDAKE</sequence>
<accession>A0A7X6LRB3</accession>
<dbReference type="EMBL" id="JAAXPF010000005">
    <property type="protein sequence ID" value="NKY68843.1"/>
    <property type="molecule type" value="Genomic_DNA"/>
</dbReference>
<dbReference type="PANTHER" id="PTHR43140">
    <property type="entry name" value="TYPE-1 RESTRICTION ENZYME ECOKI SPECIFICITY PROTEIN"/>
    <property type="match status" value="1"/>
</dbReference>
<keyword evidence="6" id="KW-0378">Hydrolase</keyword>
<dbReference type="Proteomes" id="UP001549139">
    <property type="component" value="Unassembled WGS sequence"/>
</dbReference>
<dbReference type="RefSeq" id="WP_168684666.1">
    <property type="nucleotide sequence ID" value="NZ_JAAXPF010000005.1"/>
</dbReference>
<dbReference type="SUPFAM" id="SSF116734">
    <property type="entry name" value="DNA methylase specificity domain"/>
    <property type="match status" value="2"/>
</dbReference>
<dbReference type="EMBL" id="JBEPNZ010000001">
    <property type="protein sequence ID" value="MET3945242.1"/>
    <property type="molecule type" value="Genomic_DNA"/>
</dbReference>
<keyword evidence="9" id="KW-1185">Reference proteome</keyword>
<dbReference type="CDD" id="cd17291">
    <property type="entry name" value="RMtype1_S_MgeORF438P-TRD-CR_like"/>
    <property type="match status" value="1"/>
</dbReference>
<protein>
    <submittedName>
        <fullName evidence="7">Restriction endonuclease subunit S</fullName>
    </submittedName>
    <submittedName>
        <fullName evidence="6">Type I restriction enzyme S subunit</fullName>
        <ecNumber evidence="6">3.1.21.3</ecNumber>
    </submittedName>
</protein>
<dbReference type="Pfam" id="PF01420">
    <property type="entry name" value="Methylase_S"/>
    <property type="match status" value="2"/>
</dbReference>
<comment type="similarity">
    <text evidence="1">Belongs to the type-I restriction system S methylase family.</text>
</comment>
<dbReference type="Proteomes" id="UP000554284">
    <property type="component" value="Unassembled WGS sequence"/>
</dbReference>
<evidence type="ECO:0000313" key="8">
    <source>
        <dbReference type="Proteomes" id="UP000554284"/>
    </source>
</evidence>
<dbReference type="CDD" id="cd17283">
    <property type="entry name" value="RMtype1_S_Hpy180ORF7835P_TRD2-CR2_like"/>
    <property type="match status" value="1"/>
</dbReference>
<evidence type="ECO:0000256" key="3">
    <source>
        <dbReference type="ARBA" id="ARBA00023125"/>
    </source>
</evidence>
<name>A0A7X6LRB3_9CORY</name>
<dbReference type="Gene3D" id="3.90.220.20">
    <property type="entry name" value="DNA methylase specificity domains"/>
    <property type="match status" value="2"/>
</dbReference>
<keyword evidence="7" id="KW-0540">Nuclease</keyword>
<dbReference type="GO" id="GO:0003677">
    <property type="term" value="F:DNA binding"/>
    <property type="evidence" value="ECO:0007669"/>
    <property type="project" value="UniProtKB-KW"/>
</dbReference>
<evidence type="ECO:0000313" key="6">
    <source>
        <dbReference type="EMBL" id="MET3945242.1"/>
    </source>
</evidence>
<gene>
    <name evidence="7" type="ORF">HF989_05565</name>
    <name evidence="6" type="ORF">JOF50_002041</name>
</gene>
<dbReference type="AlphaFoldDB" id="A0A7X6LRB3"/>
<dbReference type="EC" id="3.1.21.3" evidence="6"/>
<feature type="domain" description="Type I restriction modification DNA specificity" evidence="5">
    <location>
        <begin position="189"/>
        <end position="357"/>
    </location>
</feature>
<feature type="domain" description="Type I restriction modification DNA specificity" evidence="5">
    <location>
        <begin position="13"/>
        <end position="166"/>
    </location>
</feature>
<dbReference type="PANTHER" id="PTHR43140:SF1">
    <property type="entry name" value="TYPE I RESTRICTION ENZYME ECOKI SPECIFICITY SUBUNIT"/>
    <property type="match status" value="1"/>
</dbReference>